<protein>
    <submittedName>
        <fullName evidence="2">Uncharacterized protein</fullName>
    </submittedName>
</protein>
<name>A0A540MIE8_MALBA</name>
<organism evidence="2 3">
    <name type="scientific">Malus baccata</name>
    <name type="common">Siberian crab apple</name>
    <name type="synonym">Pyrus baccata</name>
    <dbReference type="NCBI Taxonomy" id="106549"/>
    <lineage>
        <taxon>Eukaryota</taxon>
        <taxon>Viridiplantae</taxon>
        <taxon>Streptophyta</taxon>
        <taxon>Embryophyta</taxon>
        <taxon>Tracheophyta</taxon>
        <taxon>Spermatophyta</taxon>
        <taxon>Magnoliopsida</taxon>
        <taxon>eudicotyledons</taxon>
        <taxon>Gunneridae</taxon>
        <taxon>Pentapetalae</taxon>
        <taxon>rosids</taxon>
        <taxon>fabids</taxon>
        <taxon>Rosales</taxon>
        <taxon>Rosaceae</taxon>
        <taxon>Amygdaloideae</taxon>
        <taxon>Maleae</taxon>
        <taxon>Malus</taxon>
    </lineage>
</organism>
<comment type="caution">
    <text evidence="2">The sequence shown here is derived from an EMBL/GenBank/DDBJ whole genome shotgun (WGS) entry which is preliminary data.</text>
</comment>
<feature type="region of interest" description="Disordered" evidence="1">
    <location>
        <begin position="22"/>
        <end position="42"/>
    </location>
</feature>
<reference evidence="2 3" key="1">
    <citation type="journal article" date="2019" name="G3 (Bethesda)">
        <title>Sequencing of a Wild Apple (Malus baccata) Genome Unravels the Differences Between Cultivated and Wild Apple Species Regarding Disease Resistance and Cold Tolerance.</title>
        <authorList>
            <person name="Chen X."/>
        </authorList>
    </citation>
    <scope>NUCLEOTIDE SEQUENCE [LARGE SCALE GENOMIC DNA]</scope>
    <source>
        <strain evidence="3">cv. Shandingzi</strain>
        <tissue evidence="2">Leaves</tissue>
    </source>
</reference>
<evidence type="ECO:0000256" key="1">
    <source>
        <dbReference type="SAM" id="MobiDB-lite"/>
    </source>
</evidence>
<proteinExistence type="predicted"/>
<evidence type="ECO:0000313" key="2">
    <source>
        <dbReference type="EMBL" id="TQD98524.1"/>
    </source>
</evidence>
<keyword evidence="3" id="KW-1185">Reference proteome</keyword>
<evidence type="ECO:0000313" key="3">
    <source>
        <dbReference type="Proteomes" id="UP000315295"/>
    </source>
</evidence>
<sequence>MVQKLLFVLAKIAENYKDEGYDVDRQGNTFEPQRKWDGDGYEEGCDPKEEAKLMENWGNCYSSGIVAEVNKLAYQDTSEGK</sequence>
<dbReference type="AlphaFoldDB" id="A0A540MIE8"/>
<dbReference type="EMBL" id="VIEB01000251">
    <property type="protein sequence ID" value="TQD98524.1"/>
    <property type="molecule type" value="Genomic_DNA"/>
</dbReference>
<dbReference type="Proteomes" id="UP000315295">
    <property type="component" value="Unassembled WGS sequence"/>
</dbReference>
<gene>
    <name evidence="2" type="ORF">C1H46_015772</name>
</gene>
<accession>A0A540MIE8</accession>